<dbReference type="GO" id="GO:0016020">
    <property type="term" value="C:membrane"/>
    <property type="evidence" value="ECO:0007669"/>
    <property type="project" value="UniProtKB-SubCell"/>
</dbReference>
<proteinExistence type="predicted"/>
<dbReference type="AlphaFoldDB" id="A0AAV4VTT2"/>
<dbReference type="SUPFAM" id="SSF103481">
    <property type="entry name" value="Multidrug resistance efflux transporter EmrE"/>
    <property type="match status" value="2"/>
</dbReference>
<protein>
    <recommendedName>
        <fullName evidence="6">EamA domain-containing protein</fullName>
    </recommendedName>
</protein>
<dbReference type="InterPro" id="IPR037185">
    <property type="entry name" value="EmrE-like"/>
</dbReference>
<name>A0AAV4VTT2_9ARAC</name>
<dbReference type="PANTHER" id="PTHR22911:SF6">
    <property type="entry name" value="SOLUTE CARRIER FAMILY 35 MEMBER G1"/>
    <property type="match status" value="1"/>
</dbReference>
<evidence type="ECO:0000256" key="3">
    <source>
        <dbReference type="ARBA" id="ARBA00022989"/>
    </source>
</evidence>
<evidence type="ECO:0000313" key="8">
    <source>
        <dbReference type="Proteomes" id="UP001054837"/>
    </source>
</evidence>
<keyword evidence="3 5" id="KW-1133">Transmembrane helix</keyword>
<dbReference type="Gene3D" id="1.10.3730.20">
    <property type="match status" value="1"/>
</dbReference>
<evidence type="ECO:0000256" key="5">
    <source>
        <dbReference type="SAM" id="Phobius"/>
    </source>
</evidence>
<feature type="transmembrane region" description="Helical" evidence="5">
    <location>
        <begin position="152"/>
        <end position="171"/>
    </location>
</feature>
<accession>A0AAV4VTT2</accession>
<feature type="transmembrane region" description="Helical" evidence="5">
    <location>
        <begin position="304"/>
        <end position="322"/>
    </location>
</feature>
<feature type="transmembrane region" description="Helical" evidence="5">
    <location>
        <begin position="99"/>
        <end position="119"/>
    </location>
</feature>
<dbReference type="EMBL" id="BPLQ01013604">
    <property type="protein sequence ID" value="GIY73359.1"/>
    <property type="molecule type" value="Genomic_DNA"/>
</dbReference>
<reference evidence="7 8" key="1">
    <citation type="submission" date="2021-06" db="EMBL/GenBank/DDBJ databases">
        <title>Caerostris darwini draft genome.</title>
        <authorList>
            <person name="Kono N."/>
            <person name="Arakawa K."/>
        </authorList>
    </citation>
    <scope>NUCLEOTIDE SEQUENCE [LARGE SCALE GENOMIC DNA]</scope>
</reference>
<keyword evidence="8" id="KW-1185">Reference proteome</keyword>
<feature type="transmembrane region" description="Helical" evidence="5">
    <location>
        <begin position="69"/>
        <end position="87"/>
    </location>
</feature>
<dbReference type="PANTHER" id="PTHR22911">
    <property type="entry name" value="ACYL-MALONYL CONDENSING ENZYME-RELATED"/>
    <property type="match status" value="1"/>
</dbReference>
<keyword evidence="4 5" id="KW-0472">Membrane</keyword>
<gene>
    <name evidence="7" type="ORF">CDAR_453731</name>
</gene>
<dbReference type="InterPro" id="IPR000620">
    <property type="entry name" value="EamA_dom"/>
</dbReference>
<organism evidence="7 8">
    <name type="scientific">Caerostris darwini</name>
    <dbReference type="NCBI Taxonomy" id="1538125"/>
    <lineage>
        <taxon>Eukaryota</taxon>
        <taxon>Metazoa</taxon>
        <taxon>Ecdysozoa</taxon>
        <taxon>Arthropoda</taxon>
        <taxon>Chelicerata</taxon>
        <taxon>Arachnida</taxon>
        <taxon>Araneae</taxon>
        <taxon>Araneomorphae</taxon>
        <taxon>Entelegynae</taxon>
        <taxon>Araneoidea</taxon>
        <taxon>Araneidae</taxon>
        <taxon>Caerostris</taxon>
    </lineage>
</organism>
<dbReference type="Proteomes" id="UP001054837">
    <property type="component" value="Unassembled WGS sequence"/>
</dbReference>
<comment type="subcellular location">
    <subcellularLocation>
        <location evidence="1">Membrane</location>
        <topology evidence="1">Multi-pass membrane protein</topology>
    </subcellularLocation>
</comment>
<feature type="transmembrane region" description="Helical" evidence="5">
    <location>
        <begin position="34"/>
        <end position="57"/>
    </location>
</feature>
<keyword evidence="2 5" id="KW-0812">Transmembrane</keyword>
<feature type="transmembrane region" description="Helical" evidence="5">
    <location>
        <begin position="186"/>
        <end position="206"/>
    </location>
</feature>
<evidence type="ECO:0000313" key="7">
    <source>
        <dbReference type="EMBL" id="GIY73359.1"/>
    </source>
</evidence>
<evidence type="ECO:0000256" key="1">
    <source>
        <dbReference type="ARBA" id="ARBA00004141"/>
    </source>
</evidence>
<comment type="caution">
    <text evidence="7">The sequence shown here is derived from an EMBL/GenBank/DDBJ whole genome shotgun (WGS) entry which is preliminary data.</text>
</comment>
<evidence type="ECO:0000256" key="4">
    <source>
        <dbReference type="ARBA" id="ARBA00023136"/>
    </source>
</evidence>
<feature type="domain" description="EamA" evidence="6">
    <location>
        <begin position="38"/>
        <end position="169"/>
    </location>
</feature>
<evidence type="ECO:0000256" key="2">
    <source>
        <dbReference type="ARBA" id="ARBA00022692"/>
    </source>
</evidence>
<sequence>MLAKDSSGKLNINQLTGKPAKRKIIILFAKCTKLLSLQGLLLALMSGIFYALSAYFVKDLNNLSAGQIAVYRSCFLFAVTLPQAIKLKKNIFGEKGDRLQLFVAGVAGTFNLILSYFAFKYLPLGVGSVTTNCSPFITTIASRIFLKEPCGVMQSITVALTFLGIFLNSGVPELLNGDHIELSSLYLYGFMAGISCSLCASGRYFVIRKLNHIPHTLFNFNYACVSVVLTILFTIEFESFSVLQCGYQGLSIISMGVASYIGQTLLTKALQCENAGPVTTAKAATEIFGNFLFQIIVFHDVPDGYSTAGSCLIVFCIIFVGMQKWIDSSSDDSIQKKYFKWIIM</sequence>
<dbReference type="Pfam" id="PF00892">
    <property type="entry name" value="EamA"/>
    <property type="match status" value="1"/>
</dbReference>
<feature type="transmembrane region" description="Helical" evidence="5">
    <location>
        <begin position="218"/>
        <end position="235"/>
    </location>
</feature>
<evidence type="ECO:0000259" key="6">
    <source>
        <dbReference type="Pfam" id="PF00892"/>
    </source>
</evidence>